<keyword evidence="1" id="KW-1133">Transmembrane helix</keyword>
<name>A0ABT5EQV6_9BACT</name>
<organism evidence="2 3">
    <name type="scientific">Polyangium mundeleinium</name>
    <dbReference type="NCBI Taxonomy" id="2995306"/>
    <lineage>
        <taxon>Bacteria</taxon>
        <taxon>Pseudomonadati</taxon>
        <taxon>Myxococcota</taxon>
        <taxon>Polyangia</taxon>
        <taxon>Polyangiales</taxon>
        <taxon>Polyangiaceae</taxon>
        <taxon>Polyangium</taxon>
    </lineage>
</organism>
<dbReference type="Proteomes" id="UP001221411">
    <property type="component" value="Unassembled WGS sequence"/>
</dbReference>
<comment type="caution">
    <text evidence="2">The sequence shown here is derived from an EMBL/GenBank/DDBJ whole genome shotgun (WGS) entry which is preliminary data.</text>
</comment>
<evidence type="ECO:0000256" key="1">
    <source>
        <dbReference type="SAM" id="Phobius"/>
    </source>
</evidence>
<proteinExistence type="predicted"/>
<keyword evidence="1" id="KW-0472">Membrane</keyword>
<keyword evidence="1" id="KW-0812">Transmembrane</keyword>
<dbReference type="RefSeq" id="WP_271918688.1">
    <property type="nucleotide sequence ID" value="NZ_JAQNDO010000001.1"/>
</dbReference>
<protein>
    <submittedName>
        <fullName evidence="2">ABC transporter permease</fullName>
    </submittedName>
</protein>
<keyword evidence="3" id="KW-1185">Reference proteome</keyword>
<reference evidence="2 3" key="1">
    <citation type="submission" date="2022-11" db="EMBL/GenBank/DDBJ databases">
        <title>Minimal conservation of predation-associated metabolite biosynthetic gene clusters underscores biosynthetic potential of Myxococcota including descriptions for ten novel species: Archangium lansinium sp. nov., Myxococcus landrumus sp. nov., Nannocystis bai.</title>
        <authorList>
            <person name="Ahearne A."/>
            <person name="Stevens C."/>
            <person name="Dowd S."/>
        </authorList>
    </citation>
    <scope>NUCLEOTIDE SEQUENCE [LARGE SCALE GENOMIC DNA]</scope>
    <source>
        <strain evidence="2 3">RJM3</strain>
    </source>
</reference>
<feature type="transmembrane region" description="Helical" evidence="1">
    <location>
        <begin position="117"/>
        <end position="144"/>
    </location>
</feature>
<accession>A0ABT5EQV6</accession>
<feature type="transmembrane region" description="Helical" evidence="1">
    <location>
        <begin position="36"/>
        <end position="58"/>
    </location>
</feature>
<gene>
    <name evidence="2" type="ORF">POL67_18215</name>
</gene>
<dbReference type="EMBL" id="JAQNDO010000001">
    <property type="protein sequence ID" value="MDC0743292.1"/>
    <property type="molecule type" value="Genomic_DNA"/>
</dbReference>
<evidence type="ECO:0000313" key="2">
    <source>
        <dbReference type="EMBL" id="MDC0743292.1"/>
    </source>
</evidence>
<sequence length="161" mass="17110">MDDKLDLGQAYAPPAAPPPVAPVPGVISPYDRIVRFAFPVGAGIGLVFGCVVYLRSAYALGFFNAQKNTPWITCVIVLREMGPACAMLAVYLTAVILLHRAGRRASGPLEVDHARVLLVLGTLPPLTVVTAPFCVLGALLVWLAQSSGTTSEFLHPFLNRG</sequence>
<evidence type="ECO:0000313" key="3">
    <source>
        <dbReference type="Proteomes" id="UP001221411"/>
    </source>
</evidence>
<feature type="transmembrane region" description="Helical" evidence="1">
    <location>
        <begin position="70"/>
        <end position="97"/>
    </location>
</feature>